<dbReference type="SUPFAM" id="SSF102198">
    <property type="entry name" value="Putative cyclase"/>
    <property type="match status" value="1"/>
</dbReference>
<dbReference type="PANTHER" id="PTHR31118:SF12">
    <property type="entry name" value="CYCLASE-LIKE PROTEIN 2"/>
    <property type="match status" value="1"/>
</dbReference>
<evidence type="ECO:0000313" key="2">
    <source>
        <dbReference type="EMBL" id="KAL0570716.1"/>
    </source>
</evidence>
<dbReference type="EMBL" id="JBAHYK010000886">
    <property type="protein sequence ID" value="KAL0570716.1"/>
    <property type="molecule type" value="Genomic_DNA"/>
</dbReference>
<dbReference type="Gene3D" id="3.50.30.50">
    <property type="entry name" value="Putative cyclase"/>
    <property type="match status" value="1"/>
</dbReference>
<dbReference type="Pfam" id="PF04199">
    <property type="entry name" value="Cyclase"/>
    <property type="match status" value="1"/>
</dbReference>
<reference evidence="2 3" key="1">
    <citation type="submission" date="2024-02" db="EMBL/GenBank/DDBJ databases">
        <title>A draft genome for the cacao thread blight pathogen Marasmius crinis-equi.</title>
        <authorList>
            <person name="Cohen S.P."/>
            <person name="Baruah I.K."/>
            <person name="Amoako-Attah I."/>
            <person name="Bukari Y."/>
            <person name="Meinhardt L.W."/>
            <person name="Bailey B.A."/>
        </authorList>
    </citation>
    <scope>NUCLEOTIDE SEQUENCE [LARGE SCALE GENOMIC DNA]</scope>
    <source>
        <strain evidence="2 3">GH-76</strain>
    </source>
</reference>
<keyword evidence="3" id="KW-1185">Reference proteome</keyword>
<organism evidence="2 3">
    <name type="scientific">Marasmius crinis-equi</name>
    <dbReference type="NCBI Taxonomy" id="585013"/>
    <lineage>
        <taxon>Eukaryota</taxon>
        <taxon>Fungi</taxon>
        <taxon>Dikarya</taxon>
        <taxon>Basidiomycota</taxon>
        <taxon>Agaricomycotina</taxon>
        <taxon>Agaricomycetes</taxon>
        <taxon>Agaricomycetidae</taxon>
        <taxon>Agaricales</taxon>
        <taxon>Marasmiineae</taxon>
        <taxon>Marasmiaceae</taxon>
        <taxon>Marasmius</taxon>
    </lineage>
</organism>
<proteinExistence type="inferred from homology"/>
<name>A0ABR3F659_9AGAR</name>
<comment type="caution">
    <text evidence="2">The sequence shown here is derived from an EMBL/GenBank/DDBJ whole genome shotgun (WGS) entry which is preliminary data.</text>
</comment>
<sequence length="223" mass="24303">MQGQPIDLTHKLDTSNISIYPGDPTFSSTPCCTVAKDGYSVHNISIGSHTGTHLDAPSHFVQGGKTVDEIPLGMLVGKARVIDLTGKGKEKLQRISWEEDLQHHFPAAQSPWSIVLLKMGWAKHWATPGYFSYPFLEKRVAEELVRRGVDVLGVDTLSPDAIDGPEEYGVHDVVLGAGKVLVENLNLEELKPEDEEVVVSFLPLNLAGCDGSPVRAVAWRNLG</sequence>
<dbReference type="PANTHER" id="PTHR31118">
    <property type="entry name" value="CYCLASE-LIKE PROTEIN 2"/>
    <property type="match status" value="1"/>
</dbReference>
<accession>A0ABR3F659</accession>
<evidence type="ECO:0000313" key="3">
    <source>
        <dbReference type="Proteomes" id="UP001465976"/>
    </source>
</evidence>
<evidence type="ECO:0008006" key="4">
    <source>
        <dbReference type="Google" id="ProtNLM"/>
    </source>
</evidence>
<dbReference type="InterPro" id="IPR007325">
    <property type="entry name" value="KFase/CYL"/>
</dbReference>
<dbReference type="Proteomes" id="UP001465976">
    <property type="component" value="Unassembled WGS sequence"/>
</dbReference>
<protein>
    <recommendedName>
        <fullName evidence="4">Cyclase</fullName>
    </recommendedName>
</protein>
<gene>
    <name evidence="2" type="ORF">V5O48_011250</name>
</gene>
<dbReference type="InterPro" id="IPR037175">
    <property type="entry name" value="KFase_sf"/>
</dbReference>
<comment type="similarity">
    <text evidence="1">Belongs to the Cyclase 1 superfamily.</text>
</comment>
<evidence type="ECO:0000256" key="1">
    <source>
        <dbReference type="ARBA" id="ARBA00007865"/>
    </source>
</evidence>